<dbReference type="GO" id="GO:0030246">
    <property type="term" value="F:carbohydrate binding"/>
    <property type="evidence" value="ECO:0007669"/>
    <property type="project" value="TreeGrafter"/>
</dbReference>
<dbReference type="InterPro" id="IPR050555">
    <property type="entry name" value="Bact_Solute-Bind_Prot2"/>
</dbReference>
<sequence length="363" mass="39221">MRARSPLAAAIAASVLSLTLTACGSDSGTASSESATVGIAMPTKVSQRWIDDGNNMVDELKEYGYESKLRYADNDPKAQVAQIEAMIDQGVDALVIASVDGHALTDVLQKAAAADIPVIAYDRLILDSPDVDYYASFDNEQVGELQAEYIAEHLGLVNGTAKGPLNIELFAGSPDDNNARFFWDGSMRVLKPYIDDKELVVKSGQTAFEKVTTLRWDGATAQKRMTAMLRSTYANDRVDAVLSPYDGMSIGIINALKKQGYGTAAKPLPIVTGQDAEVPSVKSIMDGEQSQTVYKDTRDLALVAASMVNAVLHHRKPMINDTTSYNNGKKVVPAYLIKPVSVDKGNYRDVLIDSGYINADDLK</sequence>
<dbReference type="GO" id="GO:0030288">
    <property type="term" value="C:outer membrane-bounded periplasmic space"/>
    <property type="evidence" value="ECO:0007669"/>
    <property type="project" value="TreeGrafter"/>
</dbReference>
<dbReference type="Proteomes" id="UP000077381">
    <property type="component" value="Unassembled WGS sequence"/>
</dbReference>
<dbReference type="NCBIfam" id="NF040907">
    <property type="entry name" value="ChvE"/>
    <property type="match status" value="1"/>
</dbReference>
<reference evidence="5 6" key="1">
    <citation type="submission" date="2015-12" db="EMBL/GenBank/DDBJ databases">
        <title>Genome sequence of Streptomyces sp. G25.</title>
        <authorList>
            <person name="Poehlein A."/>
            <person name="Roettig A."/>
            <person name="Hiessl S."/>
            <person name="Hauschild P."/>
            <person name="Schauer J."/>
            <person name="Madkour M.H."/>
            <person name="Al-Ansari A.M."/>
            <person name="Almakishah N.H."/>
            <person name="Steinbuechel A."/>
            <person name="Daniel R."/>
        </authorList>
    </citation>
    <scope>NUCLEOTIDE SEQUENCE [LARGE SCALE GENOMIC DNA]</scope>
    <source>
        <strain evidence="6">G25(2015)</strain>
    </source>
</reference>
<dbReference type="Gene3D" id="3.40.50.2300">
    <property type="match status" value="2"/>
</dbReference>
<dbReference type="RefSeq" id="WP_067284972.1">
    <property type="nucleotide sequence ID" value="NZ_LOHS01000193.1"/>
</dbReference>
<dbReference type="EMBL" id="LOHS01000193">
    <property type="protein sequence ID" value="OAH09647.1"/>
    <property type="molecule type" value="Genomic_DNA"/>
</dbReference>
<dbReference type="PANTHER" id="PTHR30036:SF1">
    <property type="entry name" value="D-XYLOSE-BINDING PERIPLASMIC PROTEIN"/>
    <property type="match status" value="1"/>
</dbReference>
<comment type="caution">
    <text evidence="5">The sequence shown here is derived from an EMBL/GenBank/DDBJ whole genome shotgun (WGS) entry which is preliminary data.</text>
</comment>
<comment type="subcellular location">
    <subcellularLocation>
        <location evidence="1">Cell envelope</location>
    </subcellularLocation>
</comment>
<name>A0A177HH00_9ACTN</name>
<keyword evidence="5" id="KW-0675">Receptor</keyword>
<feature type="domain" description="Periplasmic binding protein" evidence="4">
    <location>
        <begin position="37"/>
        <end position="313"/>
    </location>
</feature>
<feature type="chain" id="PRO_5008062815" evidence="3">
    <location>
        <begin position="25"/>
        <end position="363"/>
    </location>
</feature>
<dbReference type="STRING" id="1716141.STSP_70280"/>
<dbReference type="InterPro" id="IPR025997">
    <property type="entry name" value="SBP_2_dom"/>
</dbReference>
<dbReference type="OrthoDB" id="9773673at2"/>
<dbReference type="PATRIC" id="fig|1716141.3.peg.7440"/>
<keyword evidence="6" id="KW-1185">Reference proteome</keyword>
<feature type="signal peptide" evidence="3">
    <location>
        <begin position="1"/>
        <end position="24"/>
    </location>
</feature>
<dbReference type="InterPro" id="IPR028082">
    <property type="entry name" value="Peripla_BP_I"/>
</dbReference>
<evidence type="ECO:0000256" key="3">
    <source>
        <dbReference type="SAM" id="SignalP"/>
    </source>
</evidence>
<evidence type="ECO:0000256" key="2">
    <source>
        <dbReference type="ARBA" id="ARBA00022729"/>
    </source>
</evidence>
<evidence type="ECO:0000259" key="4">
    <source>
        <dbReference type="Pfam" id="PF13407"/>
    </source>
</evidence>
<evidence type="ECO:0000313" key="6">
    <source>
        <dbReference type="Proteomes" id="UP000077381"/>
    </source>
</evidence>
<evidence type="ECO:0000256" key="1">
    <source>
        <dbReference type="ARBA" id="ARBA00004196"/>
    </source>
</evidence>
<dbReference type="CDD" id="cd19994">
    <property type="entry name" value="PBP1_ChvE"/>
    <property type="match status" value="1"/>
</dbReference>
<dbReference type="Pfam" id="PF13407">
    <property type="entry name" value="Peripla_BP_4"/>
    <property type="match status" value="1"/>
</dbReference>
<keyword evidence="2 3" id="KW-0732">Signal</keyword>
<dbReference type="InterPro" id="IPR049784">
    <property type="entry name" value="ChvE-like"/>
</dbReference>
<dbReference type="SUPFAM" id="SSF53822">
    <property type="entry name" value="Periplasmic binding protein-like I"/>
    <property type="match status" value="1"/>
</dbReference>
<evidence type="ECO:0000313" key="5">
    <source>
        <dbReference type="EMBL" id="OAH09647.1"/>
    </source>
</evidence>
<dbReference type="PANTHER" id="PTHR30036">
    <property type="entry name" value="D-XYLOSE-BINDING PERIPLASMIC PROTEIN"/>
    <property type="match status" value="1"/>
</dbReference>
<proteinExistence type="predicted"/>
<accession>A0A177HH00</accession>
<organism evidence="5 6">
    <name type="scientific">Streptomyces jeddahensis</name>
    <dbReference type="NCBI Taxonomy" id="1716141"/>
    <lineage>
        <taxon>Bacteria</taxon>
        <taxon>Bacillati</taxon>
        <taxon>Actinomycetota</taxon>
        <taxon>Actinomycetes</taxon>
        <taxon>Kitasatosporales</taxon>
        <taxon>Streptomycetaceae</taxon>
        <taxon>Streptomyces</taxon>
    </lineage>
</organism>
<dbReference type="PROSITE" id="PS51257">
    <property type="entry name" value="PROKAR_LIPOPROTEIN"/>
    <property type="match status" value="1"/>
</dbReference>
<gene>
    <name evidence="5" type="primary">chvE_2</name>
    <name evidence="5" type="ORF">STSP_70280</name>
</gene>
<protein>
    <submittedName>
        <fullName evidence="5">Multiple sugar-binding periplasmic receptor ChvE</fullName>
    </submittedName>
</protein>
<dbReference type="AlphaFoldDB" id="A0A177HH00"/>